<proteinExistence type="inferred from homology"/>
<feature type="transmembrane region" description="Helical" evidence="2">
    <location>
        <begin position="254"/>
        <end position="274"/>
    </location>
</feature>
<keyword evidence="2" id="KW-0812">Transmembrane</keyword>
<dbReference type="HOGENOM" id="CLU_079560_3_0_9"/>
<reference evidence="4 5" key="1">
    <citation type="submission" date="2011-02" db="EMBL/GenBank/DDBJ databases">
        <authorList>
            <person name="Muzny D."/>
            <person name="Qin X."/>
            <person name="Deng J."/>
            <person name="Jiang H."/>
            <person name="Liu Y."/>
            <person name="Qu J."/>
            <person name="Song X.-Z."/>
            <person name="Zhang L."/>
            <person name="Thornton R."/>
            <person name="Coyle M."/>
            <person name="Francisco L."/>
            <person name="Jackson L."/>
            <person name="Javaid M."/>
            <person name="Korchina V."/>
            <person name="Kovar C."/>
            <person name="Mata R."/>
            <person name="Mathew T."/>
            <person name="Ngo R."/>
            <person name="Nguyen L."/>
            <person name="Nguyen N."/>
            <person name="Okwuonu G."/>
            <person name="Ongeri F."/>
            <person name="Pham C."/>
            <person name="Simmons D."/>
            <person name="Wilczek-Boney K."/>
            <person name="Hale W."/>
            <person name="Jakkamsetti A."/>
            <person name="Pham P."/>
            <person name="Ruth R."/>
            <person name="San Lucas F."/>
            <person name="Warren J."/>
            <person name="Zhang J."/>
            <person name="Zhao Z."/>
            <person name="Zhou C."/>
            <person name="Zhu D."/>
            <person name="Lee S."/>
            <person name="Bess C."/>
            <person name="Blankenburg K."/>
            <person name="Forbes L."/>
            <person name="Fu Q."/>
            <person name="Gubbala S."/>
            <person name="Hirani K."/>
            <person name="Jayaseelan J.C."/>
            <person name="Lara F."/>
            <person name="Munidasa M."/>
            <person name="Palculict T."/>
            <person name="Patil S."/>
            <person name="Pu L.-L."/>
            <person name="Saada N."/>
            <person name="Tang L."/>
            <person name="Weissenberger G."/>
            <person name="Zhu Y."/>
            <person name="Hemphill L."/>
            <person name="Shang Y."/>
            <person name="Youmans B."/>
            <person name="Ayvaz T."/>
            <person name="Ross M."/>
            <person name="Santibanez J."/>
            <person name="Aqrawi P."/>
            <person name="Gross S."/>
            <person name="Joshi V."/>
            <person name="Fowler G."/>
            <person name="Nazareth L."/>
            <person name="Reid J."/>
            <person name="Worley K."/>
            <person name="Petrosino J."/>
            <person name="Highlander S."/>
            <person name="Gibbs R."/>
        </authorList>
    </citation>
    <scope>NUCLEOTIDE SEQUENCE [LARGE SCALE GENOMIC DNA]</scope>
    <source>
        <strain evidence="4 5">SK330</strain>
    </source>
</reference>
<evidence type="ECO:0000256" key="2">
    <source>
        <dbReference type="SAM" id="Phobius"/>
    </source>
</evidence>
<comment type="similarity">
    <text evidence="1">Belongs to the UPF0177 family.</text>
</comment>
<sequence>MVAGLENIERFYLIVTISISSQPVIYKMLAVKNCLYKIRKLSYTRKEKEEDMKAILKKLEYILLTLFVLFLSQIPFIFIRQMTSSEKNFSVGQTIFVLVVYILIIFFVLRMAKQEELLSLDFSFFKWSSFGWLAVSNVVMIGVNMLGAIIMLLEGQAISTANQDALNALFQHVPKILLVVGAVIQAPILEEVVFRGLIPQKIFTKHYVWGLVVGVILFGLFHGPTNIGSFVIYAGMGAVLAAVAYIFKRLEMSILAHMLRNGVAVLIMILTGLVNK</sequence>
<feature type="transmembrane region" description="Helical" evidence="2">
    <location>
        <begin position="230"/>
        <end position="247"/>
    </location>
</feature>
<keyword evidence="4" id="KW-0378">Hydrolase</keyword>
<dbReference type="GO" id="GO:0006508">
    <property type="term" value="P:proteolysis"/>
    <property type="evidence" value="ECO:0007669"/>
    <property type="project" value="UniProtKB-KW"/>
</dbReference>
<dbReference type="GO" id="GO:0080120">
    <property type="term" value="P:CAAX-box protein maturation"/>
    <property type="evidence" value="ECO:0007669"/>
    <property type="project" value="UniProtKB-ARBA"/>
</dbReference>
<dbReference type="Proteomes" id="UP000005955">
    <property type="component" value="Unassembled WGS sequence"/>
</dbReference>
<feature type="domain" description="CAAX prenyl protease 2/Lysostaphin resistance protein A-like" evidence="3">
    <location>
        <begin position="175"/>
        <end position="262"/>
    </location>
</feature>
<protein>
    <submittedName>
        <fullName evidence="4">CAAX amino protease</fullName>
    </submittedName>
</protein>
<evidence type="ECO:0000256" key="1">
    <source>
        <dbReference type="ARBA" id="ARBA00009067"/>
    </source>
</evidence>
<dbReference type="PATRIC" id="fig|888813.3.peg.2277"/>
<dbReference type="EMBL" id="AFBD01000013">
    <property type="protein sequence ID" value="EGF12533.1"/>
    <property type="molecule type" value="Genomic_DNA"/>
</dbReference>
<dbReference type="GO" id="GO:0004175">
    <property type="term" value="F:endopeptidase activity"/>
    <property type="evidence" value="ECO:0007669"/>
    <property type="project" value="UniProtKB-ARBA"/>
</dbReference>
<feature type="transmembrane region" description="Helical" evidence="2">
    <location>
        <begin position="206"/>
        <end position="224"/>
    </location>
</feature>
<dbReference type="InterPro" id="IPR003675">
    <property type="entry name" value="Rce1/LyrA-like_dom"/>
</dbReference>
<dbReference type="PANTHER" id="PTHR36435">
    <property type="entry name" value="SLR1288 PROTEIN"/>
    <property type="match status" value="1"/>
</dbReference>
<feature type="transmembrane region" description="Helical" evidence="2">
    <location>
        <begin position="91"/>
        <end position="109"/>
    </location>
</feature>
<evidence type="ECO:0000259" key="3">
    <source>
        <dbReference type="Pfam" id="PF02517"/>
    </source>
</evidence>
<feature type="transmembrane region" description="Helical" evidence="2">
    <location>
        <begin position="59"/>
        <end position="79"/>
    </location>
</feature>
<dbReference type="InterPro" id="IPR052710">
    <property type="entry name" value="CAAX_protease"/>
</dbReference>
<evidence type="ECO:0000313" key="5">
    <source>
        <dbReference type="Proteomes" id="UP000005955"/>
    </source>
</evidence>
<dbReference type="PANTHER" id="PTHR36435:SF1">
    <property type="entry name" value="CAAX AMINO TERMINAL PROTEASE FAMILY PROTEIN"/>
    <property type="match status" value="1"/>
</dbReference>
<evidence type="ECO:0000313" key="4">
    <source>
        <dbReference type="EMBL" id="EGF12533.1"/>
    </source>
</evidence>
<comment type="caution">
    <text evidence="4">The sequence shown here is derived from an EMBL/GenBank/DDBJ whole genome shotgun (WGS) entry which is preliminary data.</text>
</comment>
<name>F2CAV7_STRSA</name>
<keyword evidence="2" id="KW-1133">Transmembrane helix</keyword>
<dbReference type="AlphaFoldDB" id="F2CAV7"/>
<accession>F2CAV7</accession>
<organism evidence="4 5">
    <name type="scientific">Streptococcus sanguinis SK330</name>
    <dbReference type="NCBI Taxonomy" id="888813"/>
    <lineage>
        <taxon>Bacteria</taxon>
        <taxon>Bacillati</taxon>
        <taxon>Bacillota</taxon>
        <taxon>Bacilli</taxon>
        <taxon>Lactobacillales</taxon>
        <taxon>Streptococcaceae</taxon>
        <taxon>Streptococcus</taxon>
    </lineage>
</organism>
<keyword evidence="2" id="KW-0472">Membrane</keyword>
<gene>
    <name evidence="4" type="ORF">HMPREF9386_2313</name>
</gene>
<dbReference type="Pfam" id="PF02517">
    <property type="entry name" value="Rce1-like"/>
    <property type="match status" value="1"/>
</dbReference>
<feature type="transmembrane region" description="Helical" evidence="2">
    <location>
        <begin position="173"/>
        <end position="194"/>
    </location>
</feature>
<keyword evidence="4" id="KW-0645">Protease</keyword>
<feature type="transmembrane region" description="Helical" evidence="2">
    <location>
        <begin position="130"/>
        <end position="153"/>
    </location>
</feature>